<gene>
    <name evidence="1" type="ORF">HELGO_WM28111</name>
</gene>
<proteinExistence type="predicted"/>
<organism evidence="1">
    <name type="scientific">uncultured Campylobacterales bacterium</name>
    <dbReference type="NCBI Taxonomy" id="352960"/>
    <lineage>
        <taxon>Bacteria</taxon>
        <taxon>Pseudomonadati</taxon>
        <taxon>Campylobacterota</taxon>
        <taxon>Epsilonproteobacteria</taxon>
        <taxon>Campylobacterales</taxon>
        <taxon>environmental samples</taxon>
    </lineage>
</organism>
<keyword evidence="1" id="KW-0238">DNA-binding</keyword>
<protein>
    <submittedName>
        <fullName evidence="1">DNA-binding protein in cluster with Type I restriction-modification system</fullName>
    </submittedName>
</protein>
<dbReference type="GO" id="GO:0003677">
    <property type="term" value="F:DNA binding"/>
    <property type="evidence" value="ECO:0007669"/>
    <property type="project" value="UniProtKB-KW"/>
</dbReference>
<dbReference type="EMBL" id="CACVAW010000001">
    <property type="protein sequence ID" value="CAA6799960.1"/>
    <property type="molecule type" value="Genomic_DNA"/>
</dbReference>
<dbReference type="PANTHER" id="PTHR35810:SF1">
    <property type="entry name" value="CYTOPLASMIC PROTEIN"/>
    <property type="match status" value="1"/>
</dbReference>
<reference evidence="1" key="1">
    <citation type="submission" date="2020-01" db="EMBL/GenBank/DDBJ databases">
        <authorList>
            <person name="Meier V. D."/>
            <person name="Meier V D."/>
        </authorList>
    </citation>
    <scope>NUCLEOTIDE SEQUENCE</scope>
    <source>
        <strain evidence="1">HLG_WM_MAG_12</strain>
    </source>
</reference>
<name>A0A6S6RXB5_9BACT</name>
<dbReference type="InterPro" id="IPR011204">
    <property type="entry name" value="Virulence_RhuM-like"/>
</dbReference>
<accession>A0A6S6RXB5</accession>
<dbReference type="PANTHER" id="PTHR35810">
    <property type="entry name" value="CYTOPLASMIC PROTEIN-RELATED"/>
    <property type="match status" value="1"/>
</dbReference>
<dbReference type="Pfam" id="PF13310">
    <property type="entry name" value="Virulence_RhuM"/>
    <property type="match status" value="1"/>
</dbReference>
<evidence type="ECO:0000313" key="1">
    <source>
        <dbReference type="EMBL" id="CAA6799960.1"/>
    </source>
</evidence>
<sequence length="290" mass="33584">MNMNIRNNADVITYNEGEIELNVSINNDTVWLNRHQMSNLFGRDVKTIGKHINNIFKEKELEETPTVAKFAIVQSEGNRDVVRDVEHYNLDVVISVGYRVKSHRGVKFRQWATNILKDYIRSGYTINSEKITNDRFISLEKDVKELKSEFSSISTHIKENSLEVKQGIFYDGQIFEAYKFASDLIKSAKESIVLIDNYIDDTTLTLLSKNQQVQITIYTKTVTKQLKLDIAKYNKQYNQIQIKTINNFHDRFLIIDDIQAYHIGASLKDLGKKVFAFSKMNVELVNKSLN</sequence>
<dbReference type="AlphaFoldDB" id="A0A6S6RXB5"/>